<feature type="region of interest" description="Disordered" evidence="1">
    <location>
        <begin position="71"/>
        <end position="93"/>
    </location>
</feature>
<evidence type="ECO:0000313" key="4">
    <source>
        <dbReference type="Proteomes" id="UP001597314"/>
    </source>
</evidence>
<comment type="caution">
    <text evidence="3">The sequence shown here is derived from an EMBL/GenBank/DDBJ whole genome shotgun (WGS) entry which is preliminary data.</text>
</comment>
<reference evidence="4" key="1">
    <citation type="journal article" date="2019" name="Int. J. Syst. Evol. Microbiol.">
        <title>The Global Catalogue of Microorganisms (GCM) 10K type strain sequencing project: providing services to taxonomists for standard genome sequencing and annotation.</title>
        <authorList>
            <consortium name="The Broad Institute Genomics Platform"/>
            <consortium name="The Broad Institute Genome Sequencing Center for Infectious Disease"/>
            <person name="Wu L."/>
            <person name="Ma J."/>
        </authorList>
    </citation>
    <scope>NUCLEOTIDE SEQUENCE [LARGE SCALE GENOMIC DNA]</scope>
    <source>
        <strain evidence="4">CGMCC 1.6774</strain>
    </source>
</reference>
<name>A0ABW5AJH5_9BRAD</name>
<gene>
    <name evidence="3" type="ORF">ACFSOX_13080</name>
</gene>
<sequence>MRVTFSTAVFACVVAAQAFAMDKPATHAPSGPDWDSCYDLGWNRGVHVELGELPGWMEACLSGQIPFDATEATAASRTKRTHRHARSHRPHHS</sequence>
<dbReference type="RefSeq" id="WP_378478254.1">
    <property type="nucleotide sequence ID" value="NZ_JBHUIW010000014.1"/>
</dbReference>
<keyword evidence="4" id="KW-1185">Reference proteome</keyword>
<keyword evidence="2" id="KW-0732">Signal</keyword>
<evidence type="ECO:0000256" key="2">
    <source>
        <dbReference type="SAM" id="SignalP"/>
    </source>
</evidence>
<dbReference type="EMBL" id="JBHUIW010000014">
    <property type="protein sequence ID" value="MFD2183088.1"/>
    <property type="molecule type" value="Genomic_DNA"/>
</dbReference>
<proteinExistence type="predicted"/>
<organism evidence="3 4">
    <name type="scientific">Rhodoplanes azumiensis</name>
    <dbReference type="NCBI Taxonomy" id="1897628"/>
    <lineage>
        <taxon>Bacteria</taxon>
        <taxon>Pseudomonadati</taxon>
        <taxon>Pseudomonadota</taxon>
        <taxon>Alphaproteobacteria</taxon>
        <taxon>Hyphomicrobiales</taxon>
        <taxon>Nitrobacteraceae</taxon>
        <taxon>Rhodoplanes</taxon>
    </lineage>
</organism>
<evidence type="ECO:0000256" key="1">
    <source>
        <dbReference type="SAM" id="MobiDB-lite"/>
    </source>
</evidence>
<dbReference type="Proteomes" id="UP001597314">
    <property type="component" value="Unassembled WGS sequence"/>
</dbReference>
<feature type="compositionally biased region" description="Basic residues" evidence="1">
    <location>
        <begin position="77"/>
        <end position="93"/>
    </location>
</feature>
<feature type="chain" id="PRO_5046244041" evidence="2">
    <location>
        <begin position="21"/>
        <end position="93"/>
    </location>
</feature>
<accession>A0ABW5AJH5</accession>
<evidence type="ECO:0000313" key="3">
    <source>
        <dbReference type="EMBL" id="MFD2183088.1"/>
    </source>
</evidence>
<protein>
    <submittedName>
        <fullName evidence="3">Uncharacterized protein</fullName>
    </submittedName>
</protein>
<feature type="signal peptide" evidence="2">
    <location>
        <begin position="1"/>
        <end position="20"/>
    </location>
</feature>